<dbReference type="EMBL" id="JBJQND010000001">
    <property type="protein sequence ID" value="KAL3891628.1"/>
    <property type="molecule type" value="Genomic_DNA"/>
</dbReference>
<accession>A0ABD3Y2H2</accession>
<feature type="compositionally biased region" description="Polar residues" evidence="1">
    <location>
        <begin position="311"/>
        <end position="322"/>
    </location>
</feature>
<feature type="compositionally biased region" description="Polar residues" evidence="1">
    <location>
        <begin position="279"/>
        <end position="295"/>
    </location>
</feature>
<dbReference type="InterPro" id="IPR001849">
    <property type="entry name" value="PH_domain"/>
</dbReference>
<feature type="region of interest" description="Disordered" evidence="1">
    <location>
        <begin position="26"/>
        <end position="63"/>
    </location>
</feature>
<feature type="domain" description="PH" evidence="2">
    <location>
        <begin position="561"/>
        <end position="658"/>
    </location>
</feature>
<evidence type="ECO:0000313" key="5">
    <source>
        <dbReference type="Proteomes" id="UP001634394"/>
    </source>
</evidence>
<dbReference type="PANTHER" id="PTHR47644:SF1">
    <property type="entry name" value="PDZ DOMAIN-CONTAINING PROTEIN"/>
    <property type="match status" value="1"/>
</dbReference>
<feature type="domain" description="PH" evidence="2">
    <location>
        <begin position="684"/>
        <end position="781"/>
    </location>
</feature>
<reference evidence="4 5" key="1">
    <citation type="submission" date="2024-11" db="EMBL/GenBank/DDBJ databases">
        <title>Chromosome-level genome assembly of the freshwater bivalve Anodonta woodiana.</title>
        <authorList>
            <person name="Chen X."/>
        </authorList>
    </citation>
    <scope>NUCLEOTIDE SEQUENCE [LARGE SCALE GENOMIC DNA]</scope>
    <source>
        <strain evidence="4">MN2024</strain>
        <tissue evidence="4">Gills</tissue>
    </source>
</reference>
<sequence length="787" mass="89439">MEEGPVQYHPHHLPLTKTRISDSIRFMPPSENVNHRDQRSRRKPEISSEFHSKSQQDKNHLNNKVIVEDNGDEYRIITSVIEPEELEGENGLETGFPFQSAAKQVTQISEEAKRSSKDEYKTGAMLRKTGSKEYSEEYNEHNYNHPPRKDFITVDKADDLADEFTIITSLESPILGCEDAKEEIDGSKVQLREEHVGESLHGRISSWRQNQKIVSDAFFFLRDLDILDVHDKLEDDAKVPEMDQSGEGLPVNQKLIRANAIDVQANNDQYEDKMKDIPNTVQNRSGTVDESLSPNSTISSKSLGSQSSMSETGSTERLNGSNGVVKRQLKRNKGSKSQEEEDEDEENSSDDDTGVYRESFRKSTWMFVGDDVSKRIPSLISEENSGIIESGYTSMASIEGGQLSGTDDVFNKDPISPLPERLNHRRNDSTATTASEAEFRKEYRSLRKCYVQRSDSQQEYHRMSHKFYEQERTFVLRKDGTDTGFGLHILSDNPAVISGINPGSPAAEAGVQTGLIIVSINKVNVLRCSHAEIIQLMQKDGKQMELEVASSNIATVRDLQMPVITGTLSKLSSSSILKSWKKRHFILRQDNCLYYYKTQQDKDPLGAIPLTGYVISRHGDISKNCFKAEKYCSKTYHFMADSRETMTRWVGAMNEASKRGKERKDSWLDVTSVNVQLPALDIRQPDCSGWLYKLGRSSRRWIKRYCVLKDACIYFYKTLSSTEARGVAHLHGYTVSFGLVGNKKCSFSLQPPEPEMRTFSFYSENETDRQRWTDAFQKSILKWVKVD</sequence>
<feature type="compositionally biased region" description="Acidic residues" evidence="1">
    <location>
        <begin position="339"/>
        <end position="353"/>
    </location>
</feature>
<dbReference type="SUPFAM" id="SSF50729">
    <property type="entry name" value="PH domain-like"/>
    <property type="match status" value="2"/>
</dbReference>
<dbReference type="InterPro" id="IPR011993">
    <property type="entry name" value="PH-like_dom_sf"/>
</dbReference>
<dbReference type="InterPro" id="IPR041489">
    <property type="entry name" value="PDZ_6"/>
</dbReference>
<name>A0ABD3Y2H2_SINWO</name>
<evidence type="ECO:0000313" key="4">
    <source>
        <dbReference type="EMBL" id="KAL3891628.1"/>
    </source>
</evidence>
<dbReference type="Gene3D" id="2.30.42.10">
    <property type="match status" value="1"/>
</dbReference>
<feature type="domain" description="PDZ" evidence="3">
    <location>
        <begin position="473"/>
        <end position="552"/>
    </location>
</feature>
<feature type="compositionally biased region" description="Low complexity" evidence="1">
    <location>
        <begin position="296"/>
        <end position="310"/>
    </location>
</feature>
<protein>
    <submittedName>
        <fullName evidence="4">Uncharacterized protein</fullName>
    </submittedName>
</protein>
<dbReference type="InterPro" id="IPR036034">
    <property type="entry name" value="PDZ_sf"/>
</dbReference>
<evidence type="ECO:0000256" key="1">
    <source>
        <dbReference type="SAM" id="MobiDB-lite"/>
    </source>
</evidence>
<dbReference type="PROSITE" id="PS50003">
    <property type="entry name" value="PH_DOMAIN"/>
    <property type="match status" value="2"/>
</dbReference>
<evidence type="ECO:0000259" key="2">
    <source>
        <dbReference type="PROSITE" id="PS50003"/>
    </source>
</evidence>
<organism evidence="4 5">
    <name type="scientific">Sinanodonta woodiana</name>
    <name type="common">Chinese pond mussel</name>
    <name type="synonym">Anodonta woodiana</name>
    <dbReference type="NCBI Taxonomy" id="1069815"/>
    <lineage>
        <taxon>Eukaryota</taxon>
        <taxon>Metazoa</taxon>
        <taxon>Spiralia</taxon>
        <taxon>Lophotrochozoa</taxon>
        <taxon>Mollusca</taxon>
        <taxon>Bivalvia</taxon>
        <taxon>Autobranchia</taxon>
        <taxon>Heteroconchia</taxon>
        <taxon>Palaeoheterodonta</taxon>
        <taxon>Unionida</taxon>
        <taxon>Unionoidea</taxon>
        <taxon>Unionidae</taxon>
        <taxon>Unioninae</taxon>
        <taxon>Sinanodonta</taxon>
    </lineage>
</organism>
<feature type="region of interest" description="Disordered" evidence="1">
    <location>
        <begin position="267"/>
        <end position="355"/>
    </location>
</feature>
<dbReference type="InterPro" id="IPR001478">
    <property type="entry name" value="PDZ"/>
</dbReference>
<proteinExistence type="predicted"/>
<feature type="region of interest" description="Disordered" evidence="1">
    <location>
        <begin position="417"/>
        <end position="436"/>
    </location>
</feature>
<dbReference type="SMART" id="SM00233">
    <property type="entry name" value="PH"/>
    <property type="match status" value="2"/>
</dbReference>
<dbReference type="PROSITE" id="PS50106">
    <property type="entry name" value="PDZ"/>
    <property type="match status" value="1"/>
</dbReference>
<dbReference type="Pfam" id="PF17820">
    <property type="entry name" value="PDZ_6"/>
    <property type="match status" value="1"/>
</dbReference>
<dbReference type="SMART" id="SM00228">
    <property type="entry name" value="PDZ"/>
    <property type="match status" value="1"/>
</dbReference>
<keyword evidence="5" id="KW-1185">Reference proteome</keyword>
<dbReference type="AlphaFoldDB" id="A0ABD3Y2H2"/>
<dbReference type="Gene3D" id="2.30.29.30">
    <property type="entry name" value="Pleckstrin-homology domain (PH domain)/Phosphotyrosine-binding domain (PTB)"/>
    <property type="match status" value="2"/>
</dbReference>
<gene>
    <name evidence="4" type="ORF">ACJMK2_003881</name>
</gene>
<dbReference type="SUPFAM" id="SSF50156">
    <property type="entry name" value="PDZ domain-like"/>
    <property type="match status" value="1"/>
</dbReference>
<comment type="caution">
    <text evidence="4">The sequence shown here is derived from an EMBL/GenBank/DDBJ whole genome shotgun (WGS) entry which is preliminary data.</text>
</comment>
<evidence type="ECO:0000259" key="3">
    <source>
        <dbReference type="PROSITE" id="PS50106"/>
    </source>
</evidence>
<dbReference type="PANTHER" id="PTHR47644">
    <property type="entry name" value="AGAP008221-PA"/>
    <property type="match status" value="1"/>
</dbReference>
<feature type="compositionally biased region" description="Basic and acidic residues" evidence="1">
    <location>
        <begin position="33"/>
        <end position="60"/>
    </location>
</feature>
<dbReference type="Pfam" id="PF00169">
    <property type="entry name" value="PH"/>
    <property type="match status" value="2"/>
</dbReference>
<dbReference type="Proteomes" id="UP001634394">
    <property type="component" value="Unassembled WGS sequence"/>
</dbReference>